<dbReference type="AlphaFoldDB" id="A0A1M7PAE0"/>
<keyword evidence="1" id="KW-0812">Transmembrane</keyword>
<dbReference type="EMBL" id="FRBW01000006">
    <property type="protein sequence ID" value="SHN13443.1"/>
    <property type="molecule type" value="Genomic_DNA"/>
</dbReference>
<feature type="transmembrane region" description="Helical" evidence="1">
    <location>
        <begin position="135"/>
        <end position="158"/>
    </location>
</feature>
<accession>A0A1M7PAE0</accession>
<dbReference type="InterPro" id="IPR027383">
    <property type="entry name" value="Znf_put"/>
</dbReference>
<keyword evidence="3" id="KW-0863">Zinc-finger</keyword>
<keyword evidence="1" id="KW-0472">Membrane</keyword>
<gene>
    <name evidence="3" type="ORF">SAMN05444272_4243</name>
</gene>
<feature type="domain" description="Putative zinc-finger" evidence="2">
    <location>
        <begin position="24"/>
        <end position="56"/>
    </location>
</feature>
<dbReference type="Proteomes" id="UP000186002">
    <property type="component" value="Unassembled WGS sequence"/>
</dbReference>
<dbReference type="GO" id="GO:0008270">
    <property type="term" value="F:zinc ion binding"/>
    <property type="evidence" value="ECO:0007669"/>
    <property type="project" value="UniProtKB-KW"/>
</dbReference>
<dbReference type="InterPro" id="IPR041916">
    <property type="entry name" value="Anti_sigma_zinc_sf"/>
</dbReference>
<proteinExistence type="predicted"/>
<evidence type="ECO:0000256" key="1">
    <source>
        <dbReference type="SAM" id="Phobius"/>
    </source>
</evidence>
<keyword evidence="1" id="KW-1133">Transmembrane helix</keyword>
<sequence length="250" mass="26330">MSAPSRRTQLLDSSPPISVEPHDAVWELIPWFVNGTLPPAEQARVKQHVQSCPQCAAEVARQFELAKRVATEDPFDVPLSQSFTSLRAQIEAEALAGGKQIATSSALAGGSSSRSTDRRRTDTRRWRGAVGTYKGFGGAALMAGAGLAACLVAAIVILPEYLGPQNQDGYQTLTSGPADGSRIKFQTAAPLSPEAVSALLARHGMTLEDGPSETGVYTASIKDPASASPDRKAVADKLMADPDILFASPE</sequence>
<evidence type="ECO:0000259" key="2">
    <source>
        <dbReference type="Pfam" id="PF13490"/>
    </source>
</evidence>
<protein>
    <submittedName>
        <fullName evidence="3">Putative zinc-finger</fullName>
    </submittedName>
</protein>
<keyword evidence="3" id="KW-0862">Zinc</keyword>
<reference evidence="3 4" key="1">
    <citation type="submission" date="2016-11" db="EMBL/GenBank/DDBJ databases">
        <authorList>
            <person name="Jaros S."/>
            <person name="Januszkiewicz K."/>
            <person name="Wedrychowicz H."/>
        </authorList>
    </citation>
    <scope>NUCLEOTIDE SEQUENCE [LARGE SCALE GENOMIC DNA]</scope>
    <source>
        <strain evidence="3 4">DSM 22153</strain>
    </source>
</reference>
<name>A0A1M7PAE0_9HYPH</name>
<dbReference type="OrthoDB" id="7877390at2"/>
<dbReference type="Pfam" id="PF13490">
    <property type="entry name" value="zf-HC2"/>
    <property type="match status" value="1"/>
</dbReference>
<evidence type="ECO:0000313" key="4">
    <source>
        <dbReference type="Proteomes" id="UP000186002"/>
    </source>
</evidence>
<keyword evidence="3" id="KW-0479">Metal-binding</keyword>
<keyword evidence="4" id="KW-1185">Reference proteome</keyword>
<dbReference type="STRING" id="735517.SAMN05444272_4243"/>
<organism evidence="3 4">
    <name type="scientific">Roseibium suaedae</name>
    <dbReference type="NCBI Taxonomy" id="735517"/>
    <lineage>
        <taxon>Bacteria</taxon>
        <taxon>Pseudomonadati</taxon>
        <taxon>Pseudomonadota</taxon>
        <taxon>Alphaproteobacteria</taxon>
        <taxon>Hyphomicrobiales</taxon>
        <taxon>Stappiaceae</taxon>
        <taxon>Roseibium</taxon>
    </lineage>
</organism>
<dbReference type="Gene3D" id="1.10.10.1320">
    <property type="entry name" value="Anti-sigma factor, zinc-finger domain"/>
    <property type="match status" value="1"/>
</dbReference>
<evidence type="ECO:0000313" key="3">
    <source>
        <dbReference type="EMBL" id="SHN13443.1"/>
    </source>
</evidence>